<evidence type="ECO:0000313" key="1">
    <source>
        <dbReference type="EMBL" id="MFC5421014.1"/>
    </source>
</evidence>
<keyword evidence="2" id="KW-1185">Reference proteome</keyword>
<evidence type="ECO:0000313" key="2">
    <source>
        <dbReference type="Proteomes" id="UP001596053"/>
    </source>
</evidence>
<reference evidence="2" key="1">
    <citation type="journal article" date="2019" name="Int. J. Syst. Evol. Microbiol.">
        <title>The Global Catalogue of Microorganisms (GCM) 10K type strain sequencing project: providing services to taxonomists for standard genome sequencing and annotation.</title>
        <authorList>
            <consortium name="The Broad Institute Genomics Platform"/>
            <consortium name="The Broad Institute Genome Sequencing Center for Infectious Disease"/>
            <person name="Wu L."/>
            <person name="Ma J."/>
        </authorList>
    </citation>
    <scope>NUCLEOTIDE SEQUENCE [LARGE SCALE GENOMIC DNA]</scope>
    <source>
        <strain evidence="2">NCAIM B.01391</strain>
    </source>
</reference>
<protein>
    <recommendedName>
        <fullName evidence="3">DUF2336 domain-containing protein</fullName>
    </recommendedName>
</protein>
<accession>A0ABW0ISG7</accession>
<proteinExistence type="predicted"/>
<name>A0ABW0ISG7_9HYPH</name>
<dbReference type="EMBL" id="JBHSLW010000023">
    <property type="protein sequence ID" value="MFC5421014.1"/>
    <property type="molecule type" value="Genomic_DNA"/>
</dbReference>
<evidence type="ECO:0008006" key="3">
    <source>
        <dbReference type="Google" id="ProtNLM"/>
    </source>
</evidence>
<dbReference type="Proteomes" id="UP001596053">
    <property type="component" value="Unassembled WGS sequence"/>
</dbReference>
<comment type="caution">
    <text evidence="1">The sequence shown here is derived from an EMBL/GenBank/DDBJ whole genome shotgun (WGS) entry which is preliminary data.</text>
</comment>
<gene>
    <name evidence="1" type="ORF">ACFPOB_15765</name>
</gene>
<organism evidence="1 2">
    <name type="scientific">Bosea eneae</name>
    <dbReference type="NCBI Taxonomy" id="151454"/>
    <lineage>
        <taxon>Bacteria</taxon>
        <taxon>Pseudomonadati</taxon>
        <taxon>Pseudomonadota</taxon>
        <taxon>Alphaproteobacteria</taxon>
        <taxon>Hyphomicrobiales</taxon>
        <taxon>Boseaceae</taxon>
        <taxon>Bosea</taxon>
    </lineage>
</organism>
<sequence>MQTNIPPATSLEDIVFEPAIHPVVDDLDGIARQLRSSGDRDAAYANVAIERFLISAAAGRALGFAQETERFLALAQASPKPQVVECLDMLTALTVLNSASTIAVAIMPPRTADDLLAREFVAESVDSKLHVSGDAAMIEAAALAFEIGPLPIAIGERQRRTFVLASAAPPAAAIMRDGVPAMFRLEQGPSLVDFMQNLPQVAELVERAGLLLDDAERIARMIAVGNLGAETLNRLERARRGATLLATADLARTCLYADLVNGGAFPKDRALALAPRLPEARLRSIIAFAALTGGVIGELSSAAQALTTAIRGH</sequence>